<evidence type="ECO:0000313" key="2">
    <source>
        <dbReference type="EMBL" id="RKD91800.1"/>
    </source>
</evidence>
<keyword evidence="1" id="KW-0812">Transmembrane</keyword>
<evidence type="ECO:0000256" key="1">
    <source>
        <dbReference type="SAM" id="Phobius"/>
    </source>
</evidence>
<organism evidence="2 3">
    <name type="scientific">Mangrovibacterium diazotrophicum</name>
    <dbReference type="NCBI Taxonomy" id="1261403"/>
    <lineage>
        <taxon>Bacteria</taxon>
        <taxon>Pseudomonadati</taxon>
        <taxon>Bacteroidota</taxon>
        <taxon>Bacteroidia</taxon>
        <taxon>Marinilabiliales</taxon>
        <taxon>Prolixibacteraceae</taxon>
        <taxon>Mangrovibacterium</taxon>
    </lineage>
</organism>
<dbReference type="OrthoDB" id="1147144at2"/>
<dbReference type="RefSeq" id="WP_120273070.1">
    <property type="nucleotide sequence ID" value="NZ_RAPN01000001.1"/>
</dbReference>
<protein>
    <recommendedName>
        <fullName evidence="4">Outer membrane protein with beta-barrel domain</fullName>
    </recommendedName>
</protein>
<comment type="caution">
    <text evidence="2">The sequence shown here is derived from an EMBL/GenBank/DDBJ whole genome shotgun (WGS) entry which is preliminary data.</text>
</comment>
<dbReference type="EMBL" id="RAPN01000001">
    <property type="protein sequence ID" value="RKD91800.1"/>
    <property type="molecule type" value="Genomic_DNA"/>
</dbReference>
<keyword evidence="1" id="KW-1133">Transmembrane helix</keyword>
<reference evidence="2 3" key="1">
    <citation type="submission" date="2018-09" db="EMBL/GenBank/DDBJ databases">
        <title>Genomic Encyclopedia of Archaeal and Bacterial Type Strains, Phase II (KMG-II): from individual species to whole genera.</title>
        <authorList>
            <person name="Goeker M."/>
        </authorList>
    </citation>
    <scope>NUCLEOTIDE SEQUENCE [LARGE SCALE GENOMIC DNA]</scope>
    <source>
        <strain evidence="2 3">DSM 27148</strain>
    </source>
</reference>
<gene>
    <name evidence="2" type="ORF">BC643_2166</name>
</gene>
<dbReference type="AlphaFoldDB" id="A0A419W8N2"/>
<name>A0A419W8N2_9BACT</name>
<proteinExistence type="predicted"/>
<evidence type="ECO:0008006" key="4">
    <source>
        <dbReference type="Google" id="ProtNLM"/>
    </source>
</evidence>
<sequence>METLSARTRRLLVRIFLLGFFVVLTQLGYPSDDGTGASSDLGGSAAVSSMSSPRQYHPSYTFWNRYAGALFLSGGYSTEFNYSSPMGAKFVLDYMVADLVSIGAQMSSYRGPSSKGQFYSNYVGARLSYHLLKAKTHRRQNPWNIYVGINGEIAIGPGTRDWHEKHLQADLHLGARYRLGEGKWFAWGEAAINNVSIGLTLSL</sequence>
<feature type="transmembrane region" description="Helical" evidence="1">
    <location>
        <begin position="12"/>
        <end position="29"/>
    </location>
</feature>
<keyword evidence="1" id="KW-0472">Membrane</keyword>
<accession>A0A419W8N2</accession>
<keyword evidence="3" id="KW-1185">Reference proteome</keyword>
<dbReference type="Proteomes" id="UP000283387">
    <property type="component" value="Unassembled WGS sequence"/>
</dbReference>
<evidence type="ECO:0000313" key="3">
    <source>
        <dbReference type="Proteomes" id="UP000283387"/>
    </source>
</evidence>